<dbReference type="InterPro" id="IPR004939">
    <property type="entry name" value="APC_su10/DOC_dom"/>
</dbReference>
<dbReference type="PROSITE" id="PS51284">
    <property type="entry name" value="DOC"/>
    <property type="match status" value="1"/>
</dbReference>
<comment type="function">
    <text evidence="6">Component of the anaphase promoting complex/cyclosome (APC/C), a cell cycle-regulated E3 ubiquitin-protein ligase complex that controls progression through mitosis and the G1 phase of the cell cycle.</text>
</comment>
<dbReference type="FunCoup" id="A0A286UAL5">
    <property type="interactions" value="355"/>
</dbReference>
<dbReference type="GO" id="GO:0070979">
    <property type="term" value="P:protein K11-linked ubiquitination"/>
    <property type="evidence" value="ECO:0007669"/>
    <property type="project" value="TreeGrafter"/>
</dbReference>
<comment type="similarity">
    <text evidence="1 6">Belongs to the APC10 family.</text>
</comment>
<keyword evidence="3 6" id="KW-0498">Mitosis</keyword>
<dbReference type="InParanoid" id="A0A286UAL5"/>
<evidence type="ECO:0000256" key="6">
    <source>
        <dbReference type="PIRNR" id="PIRNR028841"/>
    </source>
</evidence>
<feature type="domain" description="DOC" evidence="8">
    <location>
        <begin position="13"/>
        <end position="203"/>
    </location>
</feature>
<dbReference type="GO" id="GO:0031145">
    <property type="term" value="P:anaphase-promoting complex-dependent catabolic process"/>
    <property type="evidence" value="ECO:0007669"/>
    <property type="project" value="InterPro"/>
</dbReference>
<keyword evidence="2 6" id="KW-0132">Cell division</keyword>
<dbReference type="SMART" id="SM01337">
    <property type="entry name" value="APC10"/>
    <property type="match status" value="1"/>
</dbReference>
<dbReference type="GO" id="GO:0051301">
    <property type="term" value="P:cell division"/>
    <property type="evidence" value="ECO:0007669"/>
    <property type="project" value="UniProtKB-KW"/>
</dbReference>
<organism evidence="9 10">
    <name type="scientific">Pyrrhoderma noxium</name>
    <dbReference type="NCBI Taxonomy" id="2282107"/>
    <lineage>
        <taxon>Eukaryota</taxon>
        <taxon>Fungi</taxon>
        <taxon>Dikarya</taxon>
        <taxon>Basidiomycota</taxon>
        <taxon>Agaricomycotina</taxon>
        <taxon>Agaricomycetes</taxon>
        <taxon>Hymenochaetales</taxon>
        <taxon>Hymenochaetaceae</taxon>
        <taxon>Pyrrhoderma</taxon>
    </lineage>
</organism>
<sequence length="204" mass="22864">MALVEPRSGSYAESSAPENRRSPSSKTPPAPAHYPNIGHLAKWSVSSYKFGFGPECLTDGDPETFWHSDGPQPHFIIAQFPKKTAIQKVSLYLCFPLDDSYTPSTICLRAGTSLSDLQEVKVITLDKPNGWISYDVSAELTEDGQDFKPLHCYVLQIIVLANHMNGKDTHIRGLRILGPLEEVSFDDDPFPFENPKFKMYECIR</sequence>
<dbReference type="InterPro" id="IPR016901">
    <property type="entry name" value="APC10/Doc1"/>
</dbReference>
<evidence type="ECO:0000313" key="9">
    <source>
        <dbReference type="EMBL" id="PAV16586.1"/>
    </source>
</evidence>
<accession>A0A286UAL5</accession>
<protein>
    <recommendedName>
        <fullName evidence="6">Anaphase-promoting complex subunit 10</fullName>
    </recommendedName>
</protein>
<name>A0A286UAL5_9AGAM</name>
<dbReference type="AlphaFoldDB" id="A0A286UAL5"/>
<keyword evidence="4 6" id="KW-0833">Ubl conjugation pathway</keyword>
<dbReference type="PANTHER" id="PTHR12936">
    <property type="entry name" value="ANAPHASE-PROMOTING COMPLEX 10"/>
    <property type="match status" value="1"/>
</dbReference>
<dbReference type="EMBL" id="NBII01000008">
    <property type="protein sequence ID" value="PAV16586.1"/>
    <property type="molecule type" value="Genomic_DNA"/>
</dbReference>
<dbReference type="InterPro" id="IPR008979">
    <property type="entry name" value="Galactose-bd-like_sf"/>
</dbReference>
<dbReference type="Gene3D" id="2.60.120.260">
    <property type="entry name" value="Galactose-binding domain-like"/>
    <property type="match status" value="1"/>
</dbReference>
<reference evidence="9 10" key="1">
    <citation type="journal article" date="2017" name="Mol. Ecol.">
        <title>Comparative and population genomic landscape of Phellinus noxius: A hypervariable fungus causing root rot in trees.</title>
        <authorList>
            <person name="Chung C.L."/>
            <person name="Lee T.J."/>
            <person name="Akiba M."/>
            <person name="Lee H.H."/>
            <person name="Kuo T.H."/>
            <person name="Liu D."/>
            <person name="Ke H.M."/>
            <person name="Yokoi T."/>
            <person name="Roa M.B."/>
            <person name="Lu M.J."/>
            <person name="Chang Y.Y."/>
            <person name="Ann P.J."/>
            <person name="Tsai J.N."/>
            <person name="Chen C.Y."/>
            <person name="Tzean S.S."/>
            <person name="Ota Y."/>
            <person name="Hattori T."/>
            <person name="Sahashi N."/>
            <person name="Liou R.F."/>
            <person name="Kikuchi T."/>
            <person name="Tsai I.J."/>
        </authorList>
    </citation>
    <scope>NUCLEOTIDE SEQUENCE [LARGE SCALE GENOMIC DNA]</scope>
    <source>
        <strain evidence="9 10">FFPRI411160</strain>
    </source>
</reference>
<dbReference type="Pfam" id="PF03256">
    <property type="entry name" value="ANAPC10"/>
    <property type="match status" value="1"/>
</dbReference>
<dbReference type="GO" id="GO:0005680">
    <property type="term" value="C:anaphase-promoting complex"/>
    <property type="evidence" value="ECO:0007669"/>
    <property type="project" value="InterPro"/>
</dbReference>
<dbReference type="SUPFAM" id="SSF49785">
    <property type="entry name" value="Galactose-binding domain-like"/>
    <property type="match status" value="1"/>
</dbReference>
<evidence type="ECO:0000259" key="8">
    <source>
        <dbReference type="PROSITE" id="PS51284"/>
    </source>
</evidence>
<proteinExistence type="inferred from homology"/>
<dbReference type="PIRSF" id="PIRSF028841">
    <property type="entry name" value="APC10_sub"/>
    <property type="match status" value="1"/>
</dbReference>
<dbReference type="Proteomes" id="UP000217199">
    <property type="component" value="Unassembled WGS sequence"/>
</dbReference>
<evidence type="ECO:0000256" key="1">
    <source>
        <dbReference type="ARBA" id="ARBA00006762"/>
    </source>
</evidence>
<evidence type="ECO:0000256" key="2">
    <source>
        <dbReference type="ARBA" id="ARBA00022618"/>
    </source>
</evidence>
<dbReference type="PANTHER" id="PTHR12936:SF0">
    <property type="entry name" value="ANAPHASE-PROMOTING COMPLEX SUBUNIT 10"/>
    <property type="match status" value="1"/>
</dbReference>
<evidence type="ECO:0000256" key="3">
    <source>
        <dbReference type="ARBA" id="ARBA00022776"/>
    </source>
</evidence>
<feature type="compositionally biased region" description="Polar residues" evidence="7">
    <location>
        <begin position="11"/>
        <end position="25"/>
    </location>
</feature>
<evidence type="ECO:0000256" key="7">
    <source>
        <dbReference type="SAM" id="MobiDB-lite"/>
    </source>
</evidence>
<dbReference type="STRING" id="2282107.A0A286UAL5"/>
<keyword evidence="10" id="KW-1185">Reference proteome</keyword>
<evidence type="ECO:0000313" key="10">
    <source>
        <dbReference type="Proteomes" id="UP000217199"/>
    </source>
</evidence>
<feature type="region of interest" description="Disordered" evidence="7">
    <location>
        <begin position="1"/>
        <end position="31"/>
    </location>
</feature>
<evidence type="ECO:0000256" key="5">
    <source>
        <dbReference type="ARBA" id="ARBA00023306"/>
    </source>
</evidence>
<dbReference type="CDD" id="cd08366">
    <property type="entry name" value="APC10"/>
    <property type="match status" value="1"/>
</dbReference>
<keyword evidence="5 6" id="KW-0131">Cell cycle</keyword>
<evidence type="ECO:0000256" key="4">
    <source>
        <dbReference type="ARBA" id="ARBA00022786"/>
    </source>
</evidence>
<comment type="caution">
    <text evidence="9">The sequence shown here is derived from an EMBL/GenBank/DDBJ whole genome shotgun (WGS) entry which is preliminary data.</text>
</comment>
<gene>
    <name evidence="9" type="ORF">PNOK_0820600</name>
</gene>
<dbReference type="OrthoDB" id="24948at2759"/>